<gene>
    <name evidence="1" type="ORF">FC694_22500</name>
</gene>
<dbReference type="RefSeq" id="WP_137053141.1">
    <property type="nucleotide sequence ID" value="NZ_SZOM01000206.1"/>
</dbReference>
<name>A0A4U2MME5_9BACI</name>
<evidence type="ECO:0000313" key="1">
    <source>
        <dbReference type="EMBL" id="TKH12188.1"/>
    </source>
</evidence>
<evidence type="ECO:0000313" key="2">
    <source>
        <dbReference type="Proteomes" id="UP000306037"/>
    </source>
</evidence>
<sequence length="82" mass="9815">MDHAINAVNEFFEISIERLYEEWKTGEFKKLSDCPTYEESSTYKKAIGIMEKYYYRGNGEEISLKEHIENHIWCTQGVKVEW</sequence>
<protein>
    <submittedName>
        <fullName evidence="1">Uncharacterized protein</fullName>
    </submittedName>
</protein>
<reference evidence="1 2" key="1">
    <citation type="journal article" date="2019" name="Environ. Microbiol.">
        <title>An active ?-lactamase is a part of an orchestrated cell wall stress resistance network of Bacillus subtilis and related rhizosphere species.</title>
        <authorList>
            <person name="Bucher T."/>
            <person name="Keren-Paz A."/>
            <person name="Hausser J."/>
            <person name="Olender T."/>
            <person name="Cytryn E."/>
            <person name="Kolodkin-Gal I."/>
        </authorList>
    </citation>
    <scope>NUCLEOTIDE SEQUENCE [LARGE SCALE GENOMIC DNA]</scope>
    <source>
        <strain evidence="1 2">I71</strain>
    </source>
</reference>
<comment type="caution">
    <text evidence="1">The sequence shown here is derived from an EMBL/GenBank/DDBJ whole genome shotgun (WGS) entry which is preliminary data.</text>
</comment>
<dbReference type="AlphaFoldDB" id="A0A4U2MME5"/>
<accession>A0A4U2MME5</accession>
<dbReference type="Proteomes" id="UP000306037">
    <property type="component" value="Unassembled WGS sequence"/>
</dbReference>
<proteinExistence type="predicted"/>
<dbReference type="EMBL" id="SZOM01000206">
    <property type="protein sequence ID" value="TKH12188.1"/>
    <property type="molecule type" value="Genomic_DNA"/>
</dbReference>
<organism evidence="1 2">
    <name type="scientific">Bacillus wiedmannii</name>
    <dbReference type="NCBI Taxonomy" id="1890302"/>
    <lineage>
        <taxon>Bacteria</taxon>
        <taxon>Bacillati</taxon>
        <taxon>Bacillota</taxon>
        <taxon>Bacilli</taxon>
        <taxon>Bacillales</taxon>
        <taxon>Bacillaceae</taxon>
        <taxon>Bacillus</taxon>
        <taxon>Bacillus cereus group</taxon>
    </lineage>
</organism>